<reference evidence="5" key="1">
    <citation type="submission" date="2012-09" db="EMBL/GenBank/DDBJ databases">
        <title>Genome sequencing and comparative transcriptomics of race 1 and race 4 of banana pathogen: Fusarium oxysporum f. sp. cubense.</title>
        <authorList>
            <person name="Fang X."/>
            <person name="Huang J."/>
        </authorList>
    </citation>
    <scope>NUCLEOTIDE SEQUENCE [LARGE SCALE GENOMIC DNA]</scope>
    <source>
        <strain evidence="5">race 1</strain>
    </source>
</reference>
<dbReference type="Proteomes" id="UP000016928">
    <property type="component" value="Unassembled WGS sequence"/>
</dbReference>
<dbReference type="Gene3D" id="3.40.50.720">
    <property type="entry name" value="NAD(P)-binding Rossmann-like Domain"/>
    <property type="match status" value="1"/>
</dbReference>
<dbReference type="PANTHER" id="PTHR43976:SF16">
    <property type="entry name" value="SHORT-CHAIN DEHYDROGENASE_REDUCTASE FAMILY PROTEIN"/>
    <property type="match status" value="1"/>
</dbReference>
<organism evidence="4 5">
    <name type="scientific">Fusarium oxysporum f. sp. cubense (strain race 1)</name>
    <name type="common">Panama disease fungus</name>
    <dbReference type="NCBI Taxonomy" id="1229664"/>
    <lineage>
        <taxon>Eukaryota</taxon>
        <taxon>Fungi</taxon>
        <taxon>Dikarya</taxon>
        <taxon>Ascomycota</taxon>
        <taxon>Pezizomycotina</taxon>
        <taxon>Sordariomycetes</taxon>
        <taxon>Hypocreomycetidae</taxon>
        <taxon>Hypocreales</taxon>
        <taxon>Nectriaceae</taxon>
        <taxon>Fusarium</taxon>
        <taxon>Fusarium oxysporum species complex</taxon>
    </lineage>
</organism>
<dbReference type="HOGENOM" id="CLU_010194_2_9_1"/>
<evidence type="ECO:0000313" key="5">
    <source>
        <dbReference type="Proteomes" id="UP000016928"/>
    </source>
</evidence>
<evidence type="ECO:0000256" key="1">
    <source>
        <dbReference type="ARBA" id="ARBA00006484"/>
    </source>
</evidence>
<evidence type="ECO:0000256" key="2">
    <source>
        <dbReference type="ARBA" id="ARBA00023002"/>
    </source>
</evidence>
<comment type="similarity">
    <text evidence="1 3">Belongs to the short-chain dehydrogenases/reductases (SDR) family.</text>
</comment>
<dbReference type="PRINTS" id="PR00081">
    <property type="entry name" value="GDHRDH"/>
</dbReference>
<evidence type="ECO:0008006" key="6">
    <source>
        <dbReference type="Google" id="ProtNLM"/>
    </source>
</evidence>
<accession>N4UB34</accession>
<dbReference type="OMA" id="MARIWFV"/>
<gene>
    <name evidence="4" type="ORF">FOC1_g10006967</name>
</gene>
<dbReference type="InterPro" id="IPR036291">
    <property type="entry name" value="NAD(P)-bd_dom_sf"/>
</dbReference>
<evidence type="ECO:0000313" key="4">
    <source>
        <dbReference type="EMBL" id="ENH67195.1"/>
    </source>
</evidence>
<dbReference type="SUPFAM" id="SSF51735">
    <property type="entry name" value="NAD(P)-binding Rossmann-fold domains"/>
    <property type="match status" value="1"/>
</dbReference>
<proteinExistence type="inferred from homology"/>
<protein>
    <recommendedName>
        <fullName evidence="6">Oxidoreductase BOA17</fullName>
    </recommendedName>
</protein>
<dbReference type="AlphaFoldDB" id="N4UB34"/>
<dbReference type="STRING" id="1229664.N4UB34"/>
<name>N4UB34_FUSC1</name>
<dbReference type="GO" id="GO:0016491">
    <property type="term" value="F:oxidoreductase activity"/>
    <property type="evidence" value="ECO:0007669"/>
    <property type="project" value="UniProtKB-KW"/>
</dbReference>
<reference evidence="5" key="2">
    <citation type="journal article" date="2014" name="PLoS ONE">
        <title>Genome and Transcriptome Analysis of the Fungal Pathogen Fusarium oxysporum f. sp. cubense Causing Banana Vascular Wilt Disease.</title>
        <authorList>
            <person name="Guo L."/>
            <person name="Han L."/>
            <person name="Yang L."/>
            <person name="Zeng H."/>
            <person name="Fan D."/>
            <person name="Zhu Y."/>
            <person name="Feng Y."/>
            <person name="Wang G."/>
            <person name="Peng C."/>
            <person name="Jiang X."/>
            <person name="Zhou D."/>
            <person name="Ni P."/>
            <person name="Liang C."/>
            <person name="Liu L."/>
            <person name="Wang J."/>
            <person name="Mao C."/>
            <person name="Fang X."/>
            <person name="Peng M."/>
            <person name="Huang J."/>
        </authorList>
    </citation>
    <scope>NUCLEOTIDE SEQUENCE [LARGE SCALE GENOMIC DNA]</scope>
    <source>
        <strain evidence="5">race 1</strain>
    </source>
</reference>
<dbReference type="PRINTS" id="PR00080">
    <property type="entry name" value="SDRFAMILY"/>
</dbReference>
<dbReference type="VEuPathDB" id="FungiDB:FOC1_g10006967"/>
<dbReference type="InterPro" id="IPR002347">
    <property type="entry name" value="SDR_fam"/>
</dbReference>
<dbReference type="PANTHER" id="PTHR43976">
    <property type="entry name" value="SHORT CHAIN DEHYDROGENASE"/>
    <property type="match status" value="1"/>
</dbReference>
<dbReference type="EMBL" id="KB730325">
    <property type="protein sequence ID" value="ENH67195.1"/>
    <property type="molecule type" value="Genomic_DNA"/>
</dbReference>
<sequence length="274" mass="29456">MGLSSHTTLTLPTWHESGSSLVPLEELAAHWLRKSLSRAISSSQLLATHLNSMTSSALDVTDFDQANKAAKEALDKFGRIDVVVNNAGYADMASIEDADIKGFREQVDVNLFGVVNVTKAIVPIMRNQKSGHVIQVSSVGGRVGTPGAAAYQSAKWAVGGFSTVLSQEVAPFGIKVTVAEPGGIKTEWATTATETAKVSEPYQQTVGQMIQLVKGHSEWTEASEIARAIIHLSNEEEPPLRIILGKDALQYAHMAAKALADSDEKWDNVSKLDF</sequence>
<dbReference type="OrthoDB" id="1933717at2759"/>
<dbReference type="Pfam" id="PF00106">
    <property type="entry name" value="adh_short"/>
    <property type="match status" value="1"/>
</dbReference>
<evidence type="ECO:0000256" key="3">
    <source>
        <dbReference type="RuleBase" id="RU000363"/>
    </source>
</evidence>
<dbReference type="InterPro" id="IPR051911">
    <property type="entry name" value="SDR_oxidoreductase"/>
</dbReference>
<keyword evidence="2" id="KW-0560">Oxidoreductase</keyword>